<proteinExistence type="predicted"/>
<dbReference type="AlphaFoldDB" id="E5XLL3"/>
<comment type="caution">
    <text evidence="1">The sequence shown here is derived from an EMBL/GenBank/DDBJ whole genome shotgun (WGS) entry which is preliminary data.</text>
</comment>
<evidence type="ECO:0000313" key="1">
    <source>
        <dbReference type="EMBL" id="EFV14786.1"/>
    </source>
</evidence>
<dbReference type="Proteomes" id="UP000004816">
    <property type="component" value="Unassembled WGS sequence"/>
</dbReference>
<dbReference type="HOGENOM" id="CLU_1276872_0_0_11"/>
<dbReference type="RefSeq" id="WP_007467304.1">
    <property type="nucleotide sequence ID" value="NZ_KI391954.1"/>
</dbReference>
<dbReference type="EMBL" id="ACZI02000003">
    <property type="protein sequence ID" value="EFV14786.1"/>
    <property type="molecule type" value="Genomic_DNA"/>
</dbReference>
<organism evidence="1 2">
    <name type="scientific">Segniliparus rugosus (strain ATCC BAA-974 / DSM 45345 / CCUG 50838 / CIP 108380 / JCM 13579 / CDC 945)</name>
    <dbReference type="NCBI Taxonomy" id="679197"/>
    <lineage>
        <taxon>Bacteria</taxon>
        <taxon>Bacillati</taxon>
        <taxon>Actinomycetota</taxon>
        <taxon>Actinomycetes</taxon>
        <taxon>Mycobacteriales</taxon>
        <taxon>Segniliparaceae</taxon>
        <taxon>Segniliparus</taxon>
    </lineage>
</organism>
<gene>
    <name evidence="1" type="ORF">HMPREF9336_00382</name>
</gene>
<name>E5XLL3_SEGRC</name>
<protein>
    <submittedName>
        <fullName evidence="1">Uncharacterized protein</fullName>
    </submittedName>
</protein>
<dbReference type="STRING" id="679197.HMPREF9336_00382"/>
<evidence type="ECO:0000313" key="2">
    <source>
        <dbReference type="Proteomes" id="UP000004816"/>
    </source>
</evidence>
<sequence>MNATVIIGWLQAVAARAWAATGRCQRALLACSLVGAAIVWADVRQPAPRVVVGAGTQIPSQILARLYVGTLNSAAVPAVLAPSGKATWQERLAAVDSGDWAVTAEEGRGLLAALNPRILPEQNVFGLSGQLSGQLPEGLDISDITPNGSVAVYRIGSLTYKHSKGLGVLADQLNASELAALVHAVQQGGDIDAITGRWLIAHNFNKTDREKLEDQL</sequence>
<keyword evidence="2" id="KW-1185">Reference proteome</keyword>
<dbReference type="OrthoDB" id="4567439at2"/>
<reference evidence="1 2" key="1">
    <citation type="journal article" date="2011" name="Stand. Genomic Sci.">
        <title>High quality draft genome sequence of Segniliparus rugosus CDC 945(T)= (ATCC BAA-974(T)).</title>
        <authorList>
            <person name="Earl A.M."/>
            <person name="Desjardins C.A."/>
            <person name="Fitzgerald M.G."/>
            <person name="Arachchi H.M."/>
            <person name="Zeng Q."/>
            <person name="Mehta T."/>
            <person name="Griggs A."/>
            <person name="Birren B.W."/>
            <person name="Toney N.C."/>
            <person name="Carr J."/>
            <person name="Posey J."/>
            <person name="Butler W.R."/>
        </authorList>
    </citation>
    <scope>NUCLEOTIDE SEQUENCE [LARGE SCALE GENOMIC DNA]</scope>
    <source>
        <strain evidence="2">ATCC BAA-974 / DSM 45345 / CCUG 50838 / CIP 108380 / JCM 13579 / CDC 945</strain>
    </source>
</reference>
<accession>E5XLL3</accession>